<name>A0ABS1BN16_9SPHI</name>
<evidence type="ECO:0008006" key="3">
    <source>
        <dbReference type="Google" id="ProtNLM"/>
    </source>
</evidence>
<comment type="caution">
    <text evidence="1">The sequence shown here is derived from an EMBL/GenBank/DDBJ whole genome shotgun (WGS) entry which is preliminary data.</text>
</comment>
<gene>
    <name evidence="1" type="ORF">I5M32_15070</name>
</gene>
<evidence type="ECO:0000313" key="2">
    <source>
        <dbReference type="Proteomes" id="UP000660024"/>
    </source>
</evidence>
<dbReference type="Pfam" id="PF07676">
    <property type="entry name" value="PD40"/>
    <property type="match status" value="1"/>
</dbReference>
<dbReference type="InterPro" id="IPR011659">
    <property type="entry name" value="WD40"/>
</dbReference>
<keyword evidence="2" id="KW-1185">Reference proteome</keyword>
<dbReference type="EMBL" id="JAEHFY010000026">
    <property type="protein sequence ID" value="MBK0384288.1"/>
    <property type="molecule type" value="Genomic_DNA"/>
</dbReference>
<organism evidence="1 2">
    <name type="scientific">Pedobacter segetis</name>
    <dbReference type="NCBI Taxonomy" id="2793069"/>
    <lineage>
        <taxon>Bacteria</taxon>
        <taxon>Pseudomonadati</taxon>
        <taxon>Bacteroidota</taxon>
        <taxon>Sphingobacteriia</taxon>
        <taxon>Sphingobacteriales</taxon>
        <taxon>Sphingobacteriaceae</taxon>
        <taxon>Pedobacter</taxon>
    </lineage>
</organism>
<accession>A0ABS1BN16</accession>
<proteinExistence type="predicted"/>
<evidence type="ECO:0000313" key="1">
    <source>
        <dbReference type="EMBL" id="MBK0384288.1"/>
    </source>
</evidence>
<protein>
    <recommendedName>
        <fullName evidence="3">WD40-like Beta Propeller Repeat</fullName>
    </recommendedName>
</protein>
<reference evidence="1 2" key="1">
    <citation type="submission" date="2020-12" db="EMBL/GenBank/DDBJ databases">
        <title>Bacterial novel species Pedobacter sp. SD-b isolated from soil.</title>
        <authorList>
            <person name="Jung H.-Y."/>
        </authorList>
    </citation>
    <scope>NUCLEOTIDE SEQUENCE [LARGE SCALE GENOMIC DNA]</scope>
    <source>
        <strain evidence="1 2">SD-b</strain>
    </source>
</reference>
<sequence length="471" mass="52925">MKKLLILLFCPIFGFCQQVQWVAKVIKSSSDLGGKQYSSRRVIGRPDVFPQGGDSPNAWAPKDAQDGHDFIEVEFAKAQTVKQIAIFENLNAGCLVKVMAGTGDGKYKEVFRNKIDIENWKAKYAEYNRGYYFSRKRRKVVAAPEVNVNPGIEYAVLEEPLENIKALRVVFNFKKTSGDKQIDAIGISDTDQPILPEINTKKDLENSPYNAQLLYSSKQSFTINALTKDKIYVNIDNDEDHSNIYALNFEGDKLSEPNLLSPSININENYNYIVAIIGDKFITGGSNYKKGTSESGFKFFKLNGANFGYEKPLEIAAYSNFDTTAGLCANKDASTILMTIESDITQGGVDVYYSKVKEDGTYSYLQNLGKVVNSANDEVNPFLCDDEKTLIFASNGRSSYGSMDLYFTIRLDDTWKNWSEPINLGPKINDFNSQVSAVYDTKNEILYFTSFKDDNCQLLKIKLPKSYLTPN</sequence>
<dbReference type="Proteomes" id="UP000660024">
    <property type="component" value="Unassembled WGS sequence"/>
</dbReference>
<dbReference type="RefSeq" id="WP_200587836.1">
    <property type="nucleotide sequence ID" value="NZ_JAEHFY010000026.1"/>
</dbReference>